<dbReference type="InterPro" id="IPR036852">
    <property type="entry name" value="Peptidase_S8/S53_dom_sf"/>
</dbReference>
<dbReference type="GO" id="GO:0006508">
    <property type="term" value="P:proteolysis"/>
    <property type="evidence" value="ECO:0007669"/>
    <property type="project" value="UniProtKB-KW"/>
</dbReference>
<gene>
    <name evidence="9" type="ORF">HUJ06_017996</name>
</gene>
<dbReference type="EMBL" id="DUZY01000008">
    <property type="protein sequence ID" value="DAD48059.1"/>
    <property type="molecule type" value="Genomic_DNA"/>
</dbReference>
<dbReference type="PANTHER" id="PTHR10795">
    <property type="entry name" value="PROPROTEIN CONVERTASE SUBTILISIN/KEXIN"/>
    <property type="match status" value="1"/>
</dbReference>
<dbReference type="GO" id="GO:0004252">
    <property type="term" value="F:serine-type endopeptidase activity"/>
    <property type="evidence" value="ECO:0007669"/>
    <property type="project" value="InterPro"/>
</dbReference>
<sequence length="405" mass="43007">MGNQKVIILLVICLLLPIFMGVFAVNEDDQKDFYIVYLGDLPSNKNSLADLHLEYLASAIESEDGARSSIVHSYTKSFNAFAAKLSDAEAERLSNMDGVVSVFKNRYHKLKTTRSWDYLGFTQTVPRSLSMESDLVVGMLDSGIYPDSPSFSDKGFGPPPQKFKGSCGPFSNFSCNNKIVGARYFNLSGPISDSDILSPIDSEGHGTHTSSTVAGNVVKGASLYGIGKGTARGAVPSARISVYKVCWAVGCADMDILAAFDAAIHDGVDIISLSVGGFAGSYISDSIAIGSFHSMKNGILTSAAAGNSGPSAASVSNYAPWILTVAASTTDRGFRNKLVLGNGKSLYGVAIDTLSPNKSFYPLIKGADAVLNTSEYADYARQGKATNSILTHALIILRTPTPFFC</sequence>
<feature type="domain" description="Inhibitor I9" evidence="8">
    <location>
        <begin position="34"/>
        <end position="110"/>
    </location>
</feature>
<evidence type="ECO:0000256" key="6">
    <source>
        <dbReference type="SAM" id="SignalP"/>
    </source>
</evidence>
<dbReference type="Proteomes" id="UP000607653">
    <property type="component" value="Unassembled WGS sequence"/>
</dbReference>
<feature type="domain" description="Peptidase S8/S53" evidence="7">
    <location>
        <begin position="134"/>
        <end position="350"/>
    </location>
</feature>
<dbReference type="Gene3D" id="3.40.50.200">
    <property type="entry name" value="Peptidase S8/S53 domain"/>
    <property type="match status" value="1"/>
</dbReference>
<evidence type="ECO:0000256" key="2">
    <source>
        <dbReference type="ARBA" id="ARBA00022670"/>
    </source>
</evidence>
<organism evidence="9 10">
    <name type="scientific">Nelumbo nucifera</name>
    <name type="common">Sacred lotus</name>
    <dbReference type="NCBI Taxonomy" id="4432"/>
    <lineage>
        <taxon>Eukaryota</taxon>
        <taxon>Viridiplantae</taxon>
        <taxon>Streptophyta</taxon>
        <taxon>Embryophyta</taxon>
        <taxon>Tracheophyta</taxon>
        <taxon>Spermatophyta</taxon>
        <taxon>Magnoliopsida</taxon>
        <taxon>Proteales</taxon>
        <taxon>Nelumbonaceae</taxon>
        <taxon>Nelumbo</taxon>
    </lineage>
</organism>
<dbReference type="FunFam" id="3.30.70.80:FF:000002">
    <property type="entry name" value="Subtilisin-like protease SBT5.3"/>
    <property type="match status" value="1"/>
</dbReference>
<dbReference type="AlphaFoldDB" id="A0A822ZY15"/>
<evidence type="ECO:0000259" key="8">
    <source>
        <dbReference type="Pfam" id="PF05922"/>
    </source>
</evidence>
<keyword evidence="4" id="KW-0720">Serine protease</keyword>
<proteinExistence type="inferred from homology"/>
<comment type="caution">
    <text evidence="5">Lacks conserved residue(s) required for the propagation of feature annotation.</text>
</comment>
<dbReference type="CDD" id="cd04852">
    <property type="entry name" value="Peptidases_S8_3"/>
    <property type="match status" value="1"/>
</dbReference>
<keyword evidence="2" id="KW-0645">Protease</keyword>
<dbReference type="InterPro" id="IPR034197">
    <property type="entry name" value="Peptidases_S8_3"/>
</dbReference>
<dbReference type="Gene3D" id="3.30.70.80">
    <property type="entry name" value="Peptidase S8 propeptide/proteinase inhibitor I9"/>
    <property type="match status" value="1"/>
</dbReference>
<evidence type="ECO:0000313" key="10">
    <source>
        <dbReference type="Proteomes" id="UP000607653"/>
    </source>
</evidence>
<dbReference type="InterPro" id="IPR010259">
    <property type="entry name" value="S8pro/Inhibitor_I9"/>
</dbReference>
<keyword evidence="4" id="KW-0378">Hydrolase</keyword>
<evidence type="ECO:0000256" key="1">
    <source>
        <dbReference type="ARBA" id="ARBA00011073"/>
    </source>
</evidence>
<evidence type="ECO:0000256" key="5">
    <source>
        <dbReference type="PROSITE-ProRule" id="PRU01240"/>
    </source>
</evidence>
<reference evidence="9 10" key="1">
    <citation type="journal article" date="2020" name="Mol. Biol. Evol.">
        <title>Distinct Expression and Methylation Patterns for Genes with Different Fates following a Single Whole-Genome Duplication in Flowering Plants.</title>
        <authorList>
            <person name="Shi T."/>
            <person name="Rahmani R.S."/>
            <person name="Gugger P.F."/>
            <person name="Wang M."/>
            <person name="Li H."/>
            <person name="Zhang Y."/>
            <person name="Li Z."/>
            <person name="Wang Q."/>
            <person name="Van de Peer Y."/>
            <person name="Marchal K."/>
            <person name="Chen J."/>
        </authorList>
    </citation>
    <scope>NUCLEOTIDE SEQUENCE [LARGE SCALE GENOMIC DNA]</scope>
    <source>
        <tissue evidence="9">Leaf</tissue>
    </source>
</reference>
<accession>A0A822ZY15</accession>
<evidence type="ECO:0008006" key="11">
    <source>
        <dbReference type="Google" id="ProtNLM"/>
    </source>
</evidence>
<feature type="signal peptide" evidence="6">
    <location>
        <begin position="1"/>
        <end position="24"/>
    </location>
</feature>
<keyword evidence="10" id="KW-1185">Reference proteome</keyword>
<evidence type="ECO:0000313" key="9">
    <source>
        <dbReference type="EMBL" id="DAD48059.1"/>
    </source>
</evidence>
<comment type="similarity">
    <text evidence="1 5">Belongs to the peptidase S8 family.</text>
</comment>
<dbReference type="PROSITE" id="PS51892">
    <property type="entry name" value="SUBTILASE"/>
    <property type="match status" value="1"/>
</dbReference>
<feature type="chain" id="PRO_5033041192" description="Subtilisin-like protease SBT4.14" evidence="6">
    <location>
        <begin position="25"/>
        <end position="405"/>
    </location>
</feature>
<dbReference type="Pfam" id="PF05922">
    <property type="entry name" value="Inhibitor_I9"/>
    <property type="match status" value="1"/>
</dbReference>
<protein>
    <recommendedName>
        <fullName evidence="11">Subtilisin-like protease SBT4.14</fullName>
    </recommendedName>
</protein>
<evidence type="ECO:0000256" key="3">
    <source>
        <dbReference type="ARBA" id="ARBA00022729"/>
    </source>
</evidence>
<evidence type="ECO:0000256" key="4">
    <source>
        <dbReference type="ARBA" id="ARBA00022825"/>
    </source>
</evidence>
<dbReference type="SUPFAM" id="SSF52743">
    <property type="entry name" value="Subtilisin-like"/>
    <property type="match status" value="1"/>
</dbReference>
<dbReference type="InterPro" id="IPR045051">
    <property type="entry name" value="SBT"/>
</dbReference>
<name>A0A822ZY15_NELNU</name>
<dbReference type="InterPro" id="IPR000209">
    <property type="entry name" value="Peptidase_S8/S53_dom"/>
</dbReference>
<evidence type="ECO:0000259" key="7">
    <source>
        <dbReference type="Pfam" id="PF00082"/>
    </source>
</evidence>
<dbReference type="InterPro" id="IPR037045">
    <property type="entry name" value="S8pro/Inhibitor_I9_sf"/>
</dbReference>
<keyword evidence="3 6" id="KW-0732">Signal</keyword>
<comment type="caution">
    <text evidence="9">The sequence shown here is derived from an EMBL/GenBank/DDBJ whole genome shotgun (WGS) entry which is preliminary data.</text>
</comment>
<dbReference type="Pfam" id="PF00082">
    <property type="entry name" value="Peptidase_S8"/>
    <property type="match status" value="1"/>
</dbReference>